<keyword evidence="13 15" id="KW-0368">Histidine biosynthesis</keyword>
<dbReference type="NCBIfam" id="TIGR00070">
    <property type="entry name" value="hisG"/>
    <property type="match status" value="1"/>
</dbReference>
<evidence type="ECO:0000256" key="15">
    <source>
        <dbReference type="HAMAP-Rule" id="MF_01018"/>
    </source>
</evidence>
<evidence type="ECO:0000256" key="8">
    <source>
        <dbReference type="ARBA" id="ARBA00022605"/>
    </source>
</evidence>
<evidence type="ECO:0000256" key="5">
    <source>
        <dbReference type="ARBA" id="ARBA00011946"/>
    </source>
</evidence>
<sequence>MTFMADKGRNLIFVDPTQTLRFLLVKAPDVATYVEHGIADLGVVGSDVLYEHPGAYLEMLDLNIGLCKFSVASIPSYEPTDHKRKTIATKYPKVATDFFNSKGEDVEIVSIQGSVEIAPVIGLTDAIVDIVETGHTLAANGLLVFEDIMRVSSRLIANSASIKKNPDIMRLVDRLQAVVGNEEVAFNG</sequence>
<dbReference type="GO" id="GO:0003879">
    <property type="term" value="F:ATP phosphoribosyltransferase activity"/>
    <property type="evidence" value="ECO:0007669"/>
    <property type="project" value="UniProtKB-UniRule"/>
</dbReference>
<evidence type="ECO:0000313" key="18">
    <source>
        <dbReference type="Proteomes" id="UP000242246"/>
    </source>
</evidence>
<dbReference type="STRING" id="1348632.GCA_001591745_01762"/>
<reference evidence="17 18" key="1">
    <citation type="submission" date="2014-12" db="EMBL/GenBank/DDBJ databases">
        <title>Draft genome sequences of 10 type strains of Lactococcus.</title>
        <authorList>
            <person name="Sun Z."/>
            <person name="Zhong Z."/>
            <person name="Liu W."/>
            <person name="Zhang W."/>
            <person name="Zhang H."/>
        </authorList>
    </citation>
    <scope>NUCLEOTIDE SEQUENCE [LARGE SCALE GENOMIC DNA]</scope>
    <source>
        <strain evidence="17 18">DSM 20686</strain>
    </source>
</reference>
<dbReference type="InterPro" id="IPR013820">
    <property type="entry name" value="ATP_PRibTrfase_cat"/>
</dbReference>
<comment type="pathway">
    <text evidence="3 15">Amino-acid biosynthesis; L-histidine biosynthesis; L-histidine from 5-phospho-alpha-D-ribose 1-diphosphate: step 1/9.</text>
</comment>
<comment type="subunit">
    <text evidence="15">Heteromultimer composed of HisG and HisZ subunits.</text>
</comment>
<evidence type="ECO:0000256" key="2">
    <source>
        <dbReference type="ARBA" id="ARBA00004496"/>
    </source>
</evidence>
<evidence type="ECO:0000256" key="7">
    <source>
        <dbReference type="ARBA" id="ARBA00022490"/>
    </source>
</evidence>
<dbReference type="CDD" id="cd13595">
    <property type="entry name" value="PBP2_HisGs"/>
    <property type="match status" value="1"/>
</dbReference>
<name>A0A2A5RVX5_9LACT</name>
<comment type="caution">
    <text evidence="17">The sequence shown here is derived from an EMBL/GenBank/DDBJ whole genome shotgun (WGS) entry which is preliminary data.</text>
</comment>
<protein>
    <recommendedName>
        <fullName evidence="6 15">ATP phosphoribosyltransferase</fullName>
        <shortName evidence="15">ATP-PRT</shortName>
        <shortName evidence="15">ATP-PRTase</shortName>
        <ecNumber evidence="5 15">2.4.2.17</ecNumber>
    </recommendedName>
</protein>
<dbReference type="AlphaFoldDB" id="A0A2A5RVX5"/>
<dbReference type="HAMAP" id="MF_01018">
    <property type="entry name" value="HisG_Short"/>
    <property type="match status" value="1"/>
</dbReference>
<evidence type="ECO:0000256" key="10">
    <source>
        <dbReference type="ARBA" id="ARBA00022679"/>
    </source>
</evidence>
<evidence type="ECO:0000256" key="9">
    <source>
        <dbReference type="ARBA" id="ARBA00022676"/>
    </source>
</evidence>
<keyword evidence="9 15" id="KW-0328">Glycosyltransferase</keyword>
<keyword evidence="12 15" id="KW-0067">ATP-binding</keyword>
<evidence type="ECO:0000256" key="12">
    <source>
        <dbReference type="ARBA" id="ARBA00022840"/>
    </source>
</evidence>
<dbReference type="UniPathway" id="UPA00031">
    <property type="reaction ID" value="UER00006"/>
</dbReference>
<gene>
    <name evidence="15" type="primary">hisG</name>
    <name evidence="17" type="ORF">RU87_GL000579</name>
</gene>
<keyword evidence="8 15" id="KW-0028">Amino-acid biosynthesis</keyword>
<evidence type="ECO:0000256" key="13">
    <source>
        <dbReference type="ARBA" id="ARBA00023102"/>
    </source>
</evidence>
<evidence type="ECO:0000256" key="6">
    <source>
        <dbReference type="ARBA" id="ARBA00020998"/>
    </source>
</evidence>
<dbReference type="Gene3D" id="3.40.190.10">
    <property type="entry name" value="Periplasmic binding protein-like II"/>
    <property type="match status" value="2"/>
</dbReference>
<evidence type="ECO:0000256" key="11">
    <source>
        <dbReference type="ARBA" id="ARBA00022741"/>
    </source>
</evidence>
<comment type="catalytic activity">
    <reaction evidence="1 15">
        <text>1-(5-phospho-beta-D-ribosyl)-ATP + diphosphate = 5-phospho-alpha-D-ribose 1-diphosphate + ATP</text>
        <dbReference type="Rhea" id="RHEA:18473"/>
        <dbReference type="ChEBI" id="CHEBI:30616"/>
        <dbReference type="ChEBI" id="CHEBI:33019"/>
        <dbReference type="ChEBI" id="CHEBI:58017"/>
        <dbReference type="ChEBI" id="CHEBI:73183"/>
        <dbReference type="EC" id="2.4.2.17"/>
    </reaction>
</comment>
<keyword evidence="11 15" id="KW-0547">Nucleotide-binding</keyword>
<dbReference type="Pfam" id="PF01634">
    <property type="entry name" value="HisG"/>
    <property type="match status" value="1"/>
</dbReference>
<dbReference type="FunFam" id="3.40.190.10:FF:000008">
    <property type="entry name" value="ATP phosphoribosyltransferase"/>
    <property type="match status" value="1"/>
</dbReference>
<keyword evidence="18" id="KW-1185">Reference proteome</keyword>
<dbReference type="EC" id="2.4.2.17" evidence="5 15"/>
<evidence type="ECO:0000259" key="16">
    <source>
        <dbReference type="Pfam" id="PF01634"/>
    </source>
</evidence>
<dbReference type="SUPFAM" id="SSF53850">
    <property type="entry name" value="Periplasmic binding protein-like II"/>
    <property type="match status" value="1"/>
</dbReference>
<evidence type="ECO:0000256" key="14">
    <source>
        <dbReference type="ARBA" id="ARBA00024861"/>
    </source>
</evidence>
<dbReference type="Proteomes" id="UP000242246">
    <property type="component" value="Unassembled WGS sequence"/>
</dbReference>
<comment type="similarity">
    <text evidence="4 15">Belongs to the ATP phosphoribosyltransferase family. Short subfamily.</text>
</comment>
<dbReference type="InterPro" id="IPR001348">
    <property type="entry name" value="ATP_PRibTrfase_HisG"/>
</dbReference>
<evidence type="ECO:0000256" key="3">
    <source>
        <dbReference type="ARBA" id="ARBA00004667"/>
    </source>
</evidence>
<evidence type="ECO:0000256" key="4">
    <source>
        <dbReference type="ARBA" id="ARBA00009489"/>
    </source>
</evidence>
<comment type="subcellular location">
    <subcellularLocation>
        <location evidence="2 15">Cytoplasm</location>
    </subcellularLocation>
</comment>
<accession>A0A2A5RVX5</accession>
<evidence type="ECO:0000313" key="17">
    <source>
        <dbReference type="EMBL" id="PCS05396.1"/>
    </source>
</evidence>
<keyword evidence="7 15" id="KW-0963">Cytoplasm</keyword>
<comment type="domain">
    <text evidence="15">Lacks the C-terminal regulatory region which is replaced by HisZ.</text>
</comment>
<proteinExistence type="inferred from homology"/>
<evidence type="ECO:0000256" key="1">
    <source>
        <dbReference type="ARBA" id="ARBA00000915"/>
    </source>
</evidence>
<dbReference type="GO" id="GO:0005524">
    <property type="term" value="F:ATP binding"/>
    <property type="evidence" value="ECO:0007669"/>
    <property type="project" value="UniProtKB-KW"/>
</dbReference>
<dbReference type="EMBL" id="JXJX01000015">
    <property type="protein sequence ID" value="PCS05396.1"/>
    <property type="molecule type" value="Genomic_DNA"/>
</dbReference>
<feature type="domain" description="ATP phosphoribosyltransferase catalytic" evidence="16">
    <location>
        <begin position="26"/>
        <end position="176"/>
    </location>
</feature>
<comment type="function">
    <text evidence="14 15">Catalyzes the condensation of ATP and 5-phosphoribose 1-diphosphate to form N'-(5'-phosphoribosyl)-ATP (PR-ATP). Has a crucial role in the pathway because the rate of histidine biosynthesis seems to be controlled primarily by regulation of HisG enzymatic activity.</text>
</comment>
<dbReference type="PANTHER" id="PTHR21403:SF8">
    <property type="entry name" value="ATP PHOSPHORIBOSYLTRANSFERASE"/>
    <property type="match status" value="1"/>
</dbReference>
<dbReference type="PANTHER" id="PTHR21403">
    <property type="entry name" value="ATP PHOSPHORIBOSYLTRANSFERASE ATP-PRTASE"/>
    <property type="match status" value="1"/>
</dbReference>
<dbReference type="GO" id="GO:0000105">
    <property type="term" value="P:L-histidine biosynthetic process"/>
    <property type="evidence" value="ECO:0007669"/>
    <property type="project" value="UniProtKB-UniRule"/>
</dbReference>
<keyword evidence="10 15" id="KW-0808">Transferase</keyword>
<dbReference type="InterPro" id="IPR024893">
    <property type="entry name" value="ATP_PRibTrfase_HisG_short"/>
</dbReference>
<dbReference type="GO" id="GO:0005737">
    <property type="term" value="C:cytoplasm"/>
    <property type="evidence" value="ECO:0007669"/>
    <property type="project" value="UniProtKB-SubCell"/>
</dbReference>
<organism evidence="17 18">
    <name type="scientific">Pseudolactococcus plantarum</name>
    <dbReference type="NCBI Taxonomy" id="1365"/>
    <lineage>
        <taxon>Bacteria</taxon>
        <taxon>Bacillati</taxon>
        <taxon>Bacillota</taxon>
        <taxon>Bacilli</taxon>
        <taxon>Lactobacillales</taxon>
        <taxon>Streptococcaceae</taxon>
        <taxon>Pseudolactococcus</taxon>
    </lineage>
</organism>